<dbReference type="InterPro" id="IPR016477">
    <property type="entry name" value="Fructo-/Ketosamine-3-kinase"/>
</dbReference>
<evidence type="ECO:0000256" key="4">
    <source>
        <dbReference type="ARBA" id="ARBA00022741"/>
    </source>
</evidence>
<evidence type="ECO:0000313" key="11">
    <source>
        <dbReference type="RefSeq" id="XP_032823217.1"/>
    </source>
</evidence>
<dbReference type="AlphaFoldDB" id="A0AAJ7TV08"/>
<dbReference type="Pfam" id="PF03881">
    <property type="entry name" value="Fructosamin_kin"/>
    <property type="match status" value="1"/>
</dbReference>
<organism evidence="10 12">
    <name type="scientific">Petromyzon marinus</name>
    <name type="common">Sea lamprey</name>
    <dbReference type="NCBI Taxonomy" id="7757"/>
    <lineage>
        <taxon>Eukaryota</taxon>
        <taxon>Metazoa</taxon>
        <taxon>Chordata</taxon>
        <taxon>Craniata</taxon>
        <taxon>Vertebrata</taxon>
        <taxon>Cyclostomata</taxon>
        <taxon>Hyperoartia</taxon>
        <taxon>Petromyzontiformes</taxon>
        <taxon>Petromyzontidae</taxon>
        <taxon>Petromyzon</taxon>
    </lineage>
</organism>
<dbReference type="PANTHER" id="PTHR12149">
    <property type="entry name" value="FRUCTOSAMINE 3 KINASE-RELATED PROTEIN"/>
    <property type="match status" value="1"/>
</dbReference>
<dbReference type="GO" id="GO:0005524">
    <property type="term" value="F:ATP binding"/>
    <property type="evidence" value="ECO:0007669"/>
    <property type="project" value="UniProtKB-KW"/>
</dbReference>
<dbReference type="SUPFAM" id="SSF56112">
    <property type="entry name" value="Protein kinase-like (PK-like)"/>
    <property type="match status" value="1"/>
</dbReference>
<dbReference type="FunFam" id="3.30.200.20:FF:000264">
    <property type="entry name" value="Protein-ribulosamine 3-kinase, chloroplastic"/>
    <property type="match status" value="1"/>
</dbReference>
<evidence type="ECO:0000256" key="9">
    <source>
        <dbReference type="PIRNR" id="PIRNR006221"/>
    </source>
</evidence>
<dbReference type="Proteomes" id="UP001318040">
    <property type="component" value="Chromosome 37"/>
</dbReference>
<protein>
    <recommendedName>
        <fullName evidence="2">protein-ribulosamine 3-kinase</fullName>
        <ecNumber evidence="2">2.7.1.172</ecNumber>
    </recommendedName>
</protein>
<dbReference type="RefSeq" id="XP_032823218.1">
    <property type="nucleotide sequence ID" value="XM_032967327.1"/>
</dbReference>
<evidence type="ECO:0000256" key="3">
    <source>
        <dbReference type="ARBA" id="ARBA00022679"/>
    </source>
</evidence>
<evidence type="ECO:0000256" key="2">
    <source>
        <dbReference type="ARBA" id="ARBA00011961"/>
    </source>
</evidence>
<dbReference type="KEGG" id="pmrn:116949708"/>
<keyword evidence="10" id="KW-1185">Reference proteome</keyword>
<dbReference type="GO" id="GO:0016301">
    <property type="term" value="F:kinase activity"/>
    <property type="evidence" value="ECO:0007669"/>
    <property type="project" value="UniProtKB-UniRule"/>
</dbReference>
<comment type="catalytic activity">
    <reaction evidence="7">
        <text>N(6)-D-ribulosyl-L-lysyl-[protein] + ATP = N(6)-(3-O-phospho-D-ribulosyl)-L-lysyl-[protein] + ADP + H(+)</text>
        <dbReference type="Rhea" id="RHEA:48432"/>
        <dbReference type="Rhea" id="RHEA-COMP:12103"/>
        <dbReference type="Rhea" id="RHEA-COMP:12104"/>
        <dbReference type="ChEBI" id="CHEBI:15378"/>
        <dbReference type="ChEBI" id="CHEBI:30616"/>
        <dbReference type="ChEBI" id="CHEBI:90418"/>
        <dbReference type="ChEBI" id="CHEBI:90420"/>
        <dbReference type="ChEBI" id="CHEBI:456216"/>
        <dbReference type="EC" id="2.7.1.172"/>
    </reaction>
    <physiologicalReaction direction="left-to-right" evidence="7">
        <dbReference type="Rhea" id="RHEA:48433"/>
    </physiologicalReaction>
</comment>
<proteinExistence type="inferred from homology"/>
<sequence>MESLLRAELGTDSVRPLGAAAGGGCISAGQSYETGHGRVFAKINAKSGAKCMFDGEFASLEAIASTRTVRVPKQMKVIEIPTGGALLVMEHLDMKSLSSSSGLLGQQLAEMHLHNKKIGERLHKEEKNIGKVPGQEDVKYVDKFGFHTATSCGYIPQLNEWQEDWVTFFSRQRLQLQLDMIEKDYGDRQTRELWSQLQLRLGDFFRDVEVVPALLHGDLWTGNAAEMNEGPVIFDPASFYGHSEYDLAISGMFASFSSTFYSSYHALIPKSQGFGKRQKLYQLFHYLNHWNHFGTGYRGSSISTMRGLLK</sequence>
<dbReference type="FunFam" id="3.90.1200.10:FF:000003">
    <property type="entry name" value="fructosamine-3-kinase isoform X1"/>
    <property type="match status" value="1"/>
</dbReference>
<dbReference type="RefSeq" id="XP_032823217.1">
    <property type="nucleotide sequence ID" value="XM_032967326.1"/>
</dbReference>
<keyword evidence="3 9" id="KW-0808">Transferase</keyword>
<evidence type="ECO:0000256" key="1">
    <source>
        <dbReference type="ARBA" id="ARBA00009460"/>
    </source>
</evidence>
<name>A0AAJ7TV08_PETMA</name>
<dbReference type="Gene3D" id="3.30.200.20">
    <property type="entry name" value="Phosphorylase Kinase, domain 1"/>
    <property type="match status" value="1"/>
</dbReference>
<dbReference type="GO" id="GO:0005829">
    <property type="term" value="C:cytosol"/>
    <property type="evidence" value="ECO:0007669"/>
    <property type="project" value="UniProtKB-ARBA"/>
</dbReference>
<reference evidence="11 12" key="1">
    <citation type="submission" date="2025-04" db="UniProtKB">
        <authorList>
            <consortium name="RefSeq"/>
        </authorList>
    </citation>
    <scope>IDENTIFICATION</scope>
    <source>
        <tissue evidence="11 12">Sperm</tissue>
    </source>
</reference>
<keyword evidence="4" id="KW-0547">Nucleotide-binding</keyword>
<evidence type="ECO:0000313" key="13">
    <source>
        <dbReference type="RefSeq" id="XP_032823219.1"/>
    </source>
</evidence>
<dbReference type="InterPro" id="IPR011009">
    <property type="entry name" value="Kinase-like_dom_sf"/>
</dbReference>
<accession>A0AAJ7TV08</accession>
<dbReference type="GeneID" id="116949708"/>
<dbReference type="GO" id="GO:0102193">
    <property type="term" value="F:protein-ribulosamine 3-kinase activity"/>
    <property type="evidence" value="ECO:0007669"/>
    <property type="project" value="UniProtKB-EC"/>
</dbReference>
<keyword evidence="6" id="KW-0067">ATP-binding</keyword>
<comment type="similarity">
    <text evidence="1 9">Belongs to the fructosamine kinase family.</text>
</comment>
<dbReference type="RefSeq" id="XP_032823219.1">
    <property type="nucleotide sequence ID" value="XM_032967328.1"/>
</dbReference>
<evidence type="ECO:0000313" key="10">
    <source>
        <dbReference type="Proteomes" id="UP001318040"/>
    </source>
</evidence>
<dbReference type="EC" id="2.7.1.172" evidence="2"/>
<gene>
    <name evidence="11 12 13" type="primary">LOC116949708</name>
</gene>
<dbReference type="PIRSF" id="PIRSF006221">
    <property type="entry name" value="Ketosamine-3-kinase"/>
    <property type="match status" value="1"/>
</dbReference>
<dbReference type="PANTHER" id="PTHR12149:SF8">
    <property type="entry name" value="PROTEIN-RIBULOSAMINE 3-KINASE"/>
    <property type="match status" value="1"/>
</dbReference>
<comment type="catalytic activity">
    <reaction evidence="8">
        <text>N(6)-(D-psicosyl)-L-lysyl-[protein] + ATP = N(6)-(3-O-phospho-D-psicosyl)-L-lysyl-[protein] + ADP + H(+)</text>
        <dbReference type="Rhea" id="RHEA:61392"/>
        <dbReference type="Rhea" id="RHEA-COMP:15796"/>
        <dbReference type="Rhea" id="RHEA-COMP:15797"/>
        <dbReference type="ChEBI" id="CHEBI:15378"/>
        <dbReference type="ChEBI" id="CHEBI:30616"/>
        <dbReference type="ChEBI" id="CHEBI:144621"/>
        <dbReference type="ChEBI" id="CHEBI:144622"/>
        <dbReference type="ChEBI" id="CHEBI:456216"/>
    </reaction>
    <physiologicalReaction direction="left-to-right" evidence="8">
        <dbReference type="Rhea" id="RHEA:61393"/>
    </physiologicalReaction>
</comment>
<dbReference type="Gene3D" id="3.90.1200.10">
    <property type="match status" value="1"/>
</dbReference>
<evidence type="ECO:0000256" key="6">
    <source>
        <dbReference type="ARBA" id="ARBA00022840"/>
    </source>
</evidence>
<evidence type="ECO:0000256" key="7">
    <source>
        <dbReference type="ARBA" id="ARBA00048655"/>
    </source>
</evidence>
<evidence type="ECO:0000256" key="5">
    <source>
        <dbReference type="ARBA" id="ARBA00022777"/>
    </source>
</evidence>
<evidence type="ECO:0000313" key="12">
    <source>
        <dbReference type="RefSeq" id="XP_032823218.1"/>
    </source>
</evidence>
<keyword evidence="5 9" id="KW-0418">Kinase</keyword>
<evidence type="ECO:0000256" key="8">
    <source>
        <dbReference type="ARBA" id="ARBA00050767"/>
    </source>
</evidence>